<keyword evidence="3" id="KW-1185">Reference proteome</keyword>
<sequence length="184" mass="20746">MDTTEEPDLLRNERFHLKPYDRLMAVATLSGVIGVGLGLYEGIKTSSLRYLTENAHRLPTTVGGWYFYHKKKNYVMVISGCKQAVKYGIKYSIGVSSFFLLEAGLDYVRHTTDFLNTTLAGTLMAFAHGTSKQMSRVQRFNHVKKGAFLALMLGIGQDFLISARGGDVWYVNKFKAFERDRATI</sequence>
<organism evidence="2 3">
    <name type="scientific">Sungouiella intermedia</name>
    <dbReference type="NCBI Taxonomy" id="45354"/>
    <lineage>
        <taxon>Eukaryota</taxon>
        <taxon>Fungi</taxon>
        <taxon>Dikarya</taxon>
        <taxon>Ascomycota</taxon>
        <taxon>Saccharomycotina</taxon>
        <taxon>Pichiomycetes</taxon>
        <taxon>Metschnikowiaceae</taxon>
        <taxon>Sungouiella</taxon>
    </lineage>
</organism>
<proteinExistence type="predicted"/>
<dbReference type="EMBL" id="LT635756">
    <property type="protein sequence ID" value="SGZ47766.1"/>
    <property type="molecule type" value="Genomic_DNA"/>
</dbReference>
<keyword evidence="1" id="KW-0812">Transmembrane</keyword>
<dbReference type="PANTHER" id="PTHR37852:SF1">
    <property type="entry name" value="HIG1 DOMAIN-CONTAINING PROTEIN"/>
    <property type="match status" value="1"/>
</dbReference>
<feature type="transmembrane region" description="Helical" evidence="1">
    <location>
        <begin position="20"/>
        <end position="40"/>
    </location>
</feature>
<dbReference type="OrthoDB" id="5584028at2759"/>
<keyword evidence="1" id="KW-0472">Membrane</keyword>
<name>A0A1L0CWP3_9ASCO</name>
<evidence type="ECO:0000256" key="1">
    <source>
        <dbReference type="SAM" id="Phobius"/>
    </source>
</evidence>
<reference evidence="2 3" key="1">
    <citation type="submission" date="2016-10" db="EMBL/GenBank/DDBJ databases">
        <authorList>
            <person name="de Groot N.N."/>
        </authorList>
    </citation>
    <scope>NUCLEOTIDE SEQUENCE [LARGE SCALE GENOMIC DNA]</scope>
    <source>
        <strain evidence="2 3">CBS 141442</strain>
    </source>
</reference>
<evidence type="ECO:0000313" key="3">
    <source>
        <dbReference type="Proteomes" id="UP000182334"/>
    </source>
</evidence>
<keyword evidence="1" id="KW-1133">Transmembrane helix</keyword>
<dbReference type="AlphaFoldDB" id="A0A1L0CWP3"/>
<evidence type="ECO:0000313" key="2">
    <source>
        <dbReference type="EMBL" id="SGZ47766.1"/>
    </source>
</evidence>
<accession>A0A1L0CWP3</accession>
<gene>
    <name evidence="2" type="ORF">SAMEA4029010_CIC11G00000001253</name>
</gene>
<protein>
    <submittedName>
        <fullName evidence="2">CIC11C00000001253</fullName>
    </submittedName>
</protein>
<dbReference type="Proteomes" id="UP000182334">
    <property type="component" value="Chromosome I"/>
</dbReference>
<dbReference type="PANTHER" id="PTHR37852">
    <property type="entry name" value="YALI0B21208P"/>
    <property type="match status" value="1"/>
</dbReference>
<dbReference type="STRING" id="45354.A0A1L0CWP3"/>